<evidence type="ECO:0000313" key="2">
    <source>
        <dbReference type="Proteomes" id="UP000267524"/>
    </source>
</evidence>
<protein>
    <submittedName>
        <fullName evidence="1">Uncharacterized protein</fullName>
    </submittedName>
</protein>
<evidence type="ECO:0000313" key="1">
    <source>
        <dbReference type="EMBL" id="RMZ61276.1"/>
    </source>
</evidence>
<gene>
    <name evidence="1" type="ORF">D1632_00245</name>
</gene>
<dbReference type="RefSeq" id="WP_122545270.1">
    <property type="nucleotide sequence ID" value="NZ_QWIV01000003.1"/>
</dbReference>
<comment type="caution">
    <text evidence="1">The sequence shown here is derived from an EMBL/GenBank/DDBJ whole genome shotgun (WGS) entry which is preliminary data.</text>
</comment>
<name>A0A3M7LI35_9FLAO</name>
<dbReference type="Proteomes" id="UP000267524">
    <property type="component" value="Unassembled WGS sequence"/>
</dbReference>
<sequence>MDRETKIKLITKDTSNLNQEVFYDSLIIAFIKNDMFYYLVFKGRSTKPTYYYFLSESNRTESLSITKQRIKSQYEKKQKYLESKKIQGDFINEGTILYSSWGYEQTNINFYLVLSRKNSVIIVQKIGKNKTYEGRDYGTCTPNVDFKIGEPFQKRITKHASIKINEVEDATKYDGTKLHWCSWY</sequence>
<proteinExistence type="predicted"/>
<organism evidence="1 2">
    <name type="scientific">Chryseobacterium nematophagum</name>
    <dbReference type="NCBI Taxonomy" id="2305228"/>
    <lineage>
        <taxon>Bacteria</taxon>
        <taxon>Pseudomonadati</taxon>
        <taxon>Bacteroidota</taxon>
        <taxon>Flavobacteriia</taxon>
        <taxon>Flavobacteriales</taxon>
        <taxon>Weeksellaceae</taxon>
        <taxon>Chryseobacterium group</taxon>
        <taxon>Chryseobacterium</taxon>
    </lineage>
</organism>
<accession>A0A3M7LI35</accession>
<dbReference type="EMBL" id="QWIV01000003">
    <property type="protein sequence ID" value="RMZ61276.1"/>
    <property type="molecule type" value="Genomic_DNA"/>
</dbReference>
<keyword evidence="2" id="KW-1185">Reference proteome</keyword>
<reference evidence="1 2" key="1">
    <citation type="submission" date="2018-08" db="EMBL/GenBank/DDBJ databases">
        <title>Chryseobacterium nematophagum: a novel matrix digesting pathogen of nematodes.</title>
        <authorList>
            <person name="Page A."/>
            <person name="Roberts M."/>
            <person name="Felix M.-A."/>
            <person name="Weir W."/>
        </authorList>
    </citation>
    <scope>NUCLEOTIDE SEQUENCE [LARGE SCALE GENOMIC DNA]</scope>
    <source>
        <strain evidence="1 2">JUb275</strain>
    </source>
</reference>
<dbReference type="AlphaFoldDB" id="A0A3M7LI35"/>